<keyword evidence="6" id="KW-1185">Reference proteome</keyword>
<dbReference type="AlphaFoldDB" id="A0AAW9S3P3"/>
<evidence type="ECO:0000256" key="1">
    <source>
        <dbReference type="ARBA" id="ARBA00010164"/>
    </source>
</evidence>
<evidence type="ECO:0000313" key="6">
    <source>
        <dbReference type="Proteomes" id="UP001403385"/>
    </source>
</evidence>
<dbReference type="EMBL" id="JBDKWZ010000001">
    <property type="protein sequence ID" value="MEN7546365.1"/>
    <property type="molecule type" value="Genomic_DNA"/>
</dbReference>
<proteinExistence type="inferred from homology"/>
<feature type="domain" description="HipA-like C-terminal" evidence="4">
    <location>
        <begin position="65"/>
        <end position="288"/>
    </location>
</feature>
<evidence type="ECO:0000259" key="4">
    <source>
        <dbReference type="Pfam" id="PF07804"/>
    </source>
</evidence>
<evidence type="ECO:0000256" key="3">
    <source>
        <dbReference type="ARBA" id="ARBA00022777"/>
    </source>
</evidence>
<name>A0AAW9S3P3_9BACT</name>
<accession>A0AAW9S3P3</accession>
<reference evidence="5 6" key="1">
    <citation type="submission" date="2024-04" db="EMBL/GenBank/DDBJ databases">
        <title>Novel genus in family Flammeovirgaceae.</title>
        <authorList>
            <person name="Nguyen T.H."/>
            <person name="Vuong T.Q."/>
            <person name="Le H."/>
            <person name="Kim S.-G."/>
        </authorList>
    </citation>
    <scope>NUCLEOTIDE SEQUENCE [LARGE SCALE GENOMIC DNA]</scope>
    <source>
        <strain evidence="5 6">JCM 23209</strain>
    </source>
</reference>
<dbReference type="PANTHER" id="PTHR37419:SF1">
    <property type="entry name" value="SERINE_THREONINE-PROTEIN KINASE TOXIN HIPA"/>
    <property type="match status" value="1"/>
</dbReference>
<evidence type="ECO:0000313" key="5">
    <source>
        <dbReference type="EMBL" id="MEN7546365.1"/>
    </source>
</evidence>
<dbReference type="Gene3D" id="1.10.1070.20">
    <property type="match status" value="1"/>
</dbReference>
<protein>
    <submittedName>
        <fullName evidence="5">HipA domain-containing protein</fullName>
    </submittedName>
</protein>
<sequence>MNENRCLYCYKEFSEDQEKKPESSLGYHSRCSKKIFGSEIPPELTYSEEDMFELAESIIKSHKTVTGVQPKLSLGIDKTADRTVPSRFTIVGLWGEYILKPPTKSYRSLPELEDLTMHLATIAKIKTVDHSLIFLKSGKLAYITKRVDRKKGKKVHMEDMCQLTERLTEHKYKGSYEQIAKAILKYAANPGLDVINFYELVIFCFLTGNNDMHLKNFSLLKDEQLSYHLCPAYDLIASELVVEGDDEELALTLNGKKKKLKRKDFVKAMERAGINAKVMSNLFNKFNKLIPKWHSFIDQSFLSDDLKKSYCQLIEEKALQIEINKRGVE</sequence>
<dbReference type="PANTHER" id="PTHR37419">
    <property type="entry name" value="SERINE/THREONINE-PROTEIN KINASE TOXIN HIPA"/>
    <property type="match status" value="1"/>
</dbReference>
<dbReference type="Proteomes" id="UP001403385">
    <property type="component" value="Unassembled WGS sequence"/>
</dbReference>
<dbReference type="InterPro" id="IPR052028">
    <property type="entry name" value="HipA_Ser/Thr_kinase"/>
</dbReference>
<organism evidence="5 6">
    <name type="scientific">Rapidithrix thailandica</name>
    <dbReference type="NCBI Taxonomy" id="413964"/>
    <lineage>
        <taxon>Bacteria</taxon>
        <taxon>Pseudomonadati</taxon>
        <taxon>Bacteroidota</taxon>
        <taxon>Cytophagia</taxon>
        <taxon>Cytophagales</taxon>
        <taxon>Flammeovirgaceae</taxon>
        <taxon>Rapidithrix</taxon>
    </lineage>
</organism>
<dbReference type="Pfam" id="PF07804">
    <property type="entry name" value="HipA_C"/>
    <property type="match status" value="1"/>
</dbReference>
<comment type="similarity">
    <text evidence="1">Belongs to the HipA Ser/Thr kinase family.</text>
</comment>
<keyword evidence="2" id="KW-0808">Transferase</keyword>
<evidence type="ECO:0000256" key="2">
    <source>
        <dbReference type="ARBA" id="ARBA00022679"/>
    </source>
</evidence>
<comment type="caution">
    <text evidence="5">The sequence shown here is derived from an EMBL/GenBank/DDBJ whole genome shotgun (WGS) entry which is preliminary data.</text>
</comment>
<dbReference type="GO" id="GO:0005829">
    <property type="term" value="C:cytosol"/>
    <property type="evidence" value="ECO:0007669"/>
    <property type="project" value="TreeGrafter"/>
</dbReference>
<dbReference type="GO" id="GO:0004674">
    <property type="term" value="F:protein serine/threonine kinase activity"/>
    <property type="evidence" value="ECO:0007669"/>
    <property type="project" value="TreeGrafter"/>
</dbReference>
<keyword evidence="3" id="KW-0418">Kinase</keyword>
<dbReference type="RefSeq" id="WP_346819153.1">
    <property type="nucleotide sequence ID" value="NZ_JBDKWZ010000001.1"/>
</dbReference>
<dbReference type="InterPro" id="IPR012893">
    <property type="entry name" value="HipA-like_C"/>
</dbReference>
<gene>
    <name evidence="5" type="ORF">AAG747_00505</name>
</gene>